<dbReference type="KEGG" id="dce:O6P33_05270"/>
<gene>
    <name evidence="1" type="ORF">O6P33_05270</name>
</gene>
<dbReference type="AlphaFoldDB" id="A0AAE9VQW4"/>
<dbReference type="RefSeq" id="WP_269819165.1">
    <property type="nucleotide sequence ID" value="NZ_CP114976.1"/>
</dbReference>
<dbReference type="EMBL" id="CP114976">
    <property type="protein sequence ID" value="WBE26242.1"/>
    <property type="molecule type" value="Genomic_DNA"/>
</dbReference>
<evidence type="ECO:0000313" key="2">
    <source>
        <dbReference type="Proteomes" id="UP001212189"/>
    </source>
</evidence>
<accession>A0AAE9VQW4</accession>
<evidence type="ECO:0000313" key="1">
    <source>
        <dbReference type="EMBL" id="WBE26242.1"/>
    </source>
</evidence>
<sequence>MSRSIAKRNQQNAIISVSRGTANDASNESVHLIGNMTGRKQRRVAAAMARWIKRKEAGL</sequence>
<reference evidence="1 2" key="1">
    <citation type="submission" date="2022-12" db="EMBL/GenBank/DDBJ databases">
        <title>Coexistence and Characterization of a Novel Tigecycline Resistance gene tet(X) variant and blaNDM-1 in a Pseudomonas caeni Isolate of Chicken Origin.</title>
        <authorList>
            <person name="Lu X."/>
            <person name="Zhang L."/>
            <person name="Li R."/>
            <person name="Wang Z."/>
        </authorList>
    </citation>
    <scope>NUCLEOTIDE SEQUENCE [LARGE SCALE GENOMIC DNA]</scope>
    <source>
        <strain evidence="1 2">CE14</strain>
    </source>
</reference>
<organism evidence="1 2">
    <name type="scientific">Denitrificimonas caeni</name>
    <dbReference type="NCBI Taxonomy" id="521720"/>
    <lineage>
        <taxon>Bacteria</taxon>
        <taxon>Pseudomonadati</taxon>
        <taxon>Pseudomonadota</taxon>
        <taxon>Gammaproteobacteria</taxon>
        <taxon>Pseudomonadales</taxon>
        <taxon>Pseudomonadaceae</taxon>
        <taxon>Denitrificimonas</taxon>
    </lineage>
</organism>
<dbReference type="Proteomes" id="UP001212189">
    <property type="component" value="Chromosome"/>
</dbReference>
<proteinExistence type="predicted"/>
<protein>
    <submittedName>
        <fullName evidence="1">Uncharacterized protein</fullName>
    </submittedName>
</protein>
<keyword evidence="2" id="KW-1185">Reference proteome</keyword>
<name>A0AAE9VQW4_9GAMM</name>